<dbReference type="InterPro" id="IPR037238">
    <property type="entry name" value="YbiA-like_sf"/>
</dbReference>
<comment type="catalytic activity">
    <reaction evidence="1">
        <text>5-amino-6-(5-phospho-D-ribosylamino)uracil + H2O = 5,6-diaminouracil + D-ribose 5-phosphate</text>
        <dbReference type="Rhea" id="RHEA:55020"/>
        <dbReference type="ChEBI" id="CHEBI:15377"/>
        <dbReference type="ChEBI" id="CHEBI:46252"/>
        <dbReference type="ChEBI" id="CHEBI:58453"/>
        <dbReference type="ChEBI" id="CHEBI:78346"/>
    </reaction>
</comment>
<comment type="caution">
    <text evidence="4">The sequence shown here is derived from an EMBL/GenBank/DDBJ whole genome shotgun (WGS) entry which is preliminary data.</text>
</comment>
<sequence>MWLKGRTSFTKEEFIMNQTNTSKRIPTQINEFRGDYAFLSNFYPAPVSYMGQTYANNEAAFQAQKTLSAREQRKFCIFRMHNPSDAKKLGRDLTLRPDWEKVKVRLMYEICMCKFMQNPELRDKLLATGESTLIEGNNWGDYFWGKVNNCGENQLGIILMDVRAKLQWNAETAPNNIPQCLQ</sequence>
<reference evidence="4 5" key="1">
    <citation type="submission" date="2014-09" db="EMBL/GenBank/DDBJ databases">
        <title>Butyrate-producing bacteria isolated from human gut.</title>
        <authorList>
            <person name="Zhang Q."/>
            <person name="Zhao L."/>
        </authorList>
    </citation>
    <scope>NUCLEOTIDE SEQUENCE [LARGE SCALE GENOMIC DNA]</scope>
    <source>
        <strain evidence="4 5">21</strain>
    </source>
</reference>
<evidence type="ECO:0000313" key="5">
    <source>
        <dbReference type="Proteomes" id="UP000245288"/>
    </source>
</evidence>
<dbReference type="Proteomes" id="UP000245288">
    <property type="component" value="Unassembled WGS sequence"/>
</dbReference>
<evidence type="ECO:0000256" key="1">
    <source>
        <dbReference type="ARBA" id="ARBA00000022"/>
    </source>
</evidence>
<proteinExistence type="predicted"/>
<dbReference type="AlphaFoldDB" id="A0A2V1JQS3"/>
<dbReference type="OrthoDB" id="67297at2"/>
<evidence type="ECO:0000256" key="2">
    <source>
        <dbReference type="ARBA" id="ARBA00000751"/>
    </source>
</evidence>
<keyword evidence="5" id="KW-1185">Reference proteome</keyword>
<dbReference type="SUPFAM" id="SSF143990">
    <property type="entry name" value="YbiA-like"/>
    <property type="match status" value="1"/>
</dbReference>
<dbReference type="NCBIfam" id="TIGR02464">
    <property type="entry name" value="ribofla_fusion"/>
    <property type="match status" value="1"/>
</dbReference>
<comment type="catalytic activity">
    <reaction evidence="2">
        <text>2,5-diamino-6-hydroxy-4-(5-phosphoribosylamino)-pyrimidine + H2O = 2,5,6-triamino-4-hydroxypyrimidine + D-ribose 5-phosphate</text>
        <dbReference type="Rhea" id="RHEA:23436"/>
        <dbReference type="ChEBI" id="CHEBI:15377"/>
        <dbReference type="ChEBI" id="CHEBI:58614"/>
        <dbReference type="ChEBI" id="CHEBI:78346"/>
        <dbReference type="ChEBI" id="CHEBI:137796"/>
    </reaction>
</comment>
<dbReference type="Gene3D" id="1.10.357.40">
    <property type="entry name" value="YbiA-like"/>
    <property type="match status" value="1"/>
</dbReference>
<evidence type="ECO:0000313" key="4">
    <source>
        <dbReference type="EMBL" id="PWE87292.1"/>
    </source>
</evidence>
<dbReference type="Pfam" id="PF08719">
    <property type="entry name" value="NADAR"/>
    <property type="match status" value="1"/>
</dbReference>
<accession>A0A2V1JQS3</accession>
<organism evidence="4 5">
    <name type="scientific">Eubacterium ramulus</name>
    <dbReference type="NCBI Taxonomy" id="39490"/>
    <lineage>
        <taxon>Bacteria</taxon>
        <taxon>Bacillati</taxon>
        <taxon>Bacillota</taxon>
        <taxon>Clostridia</taxon>
        <taxon>Eubacteriales</taxon>
        <taxon>Eubacteriaceae</taxon>
        <taxon>Eubacterium</taxon>
    </lineage>
</organism>
<feature type="domain" description="NADAR" evidence="3">
    <location>
        <begin position="35"/>
        <end position="167"/>
    </location>
</feature>
<evidence type="ECO:0000259" key="3">
    <source>
        <dbReference type="Pfam" id="PF08719"/>
    </source>
</evidence>
<gene>
    <name evidence="4" type="ORF">LG34_04625</name>
</gene>
<dbReference type="InterPro" id="IPR012816">
    <property type="entry name" value="NADAR"/>
</dbReference>
<protein>
    <submittedName>
        <fullName evidence="4">Swarming motility protein YbiA</fullName>
    </submittedName>
</protein>
<name>A0A2V1JQS3_EUBRA</name>
<dbReference type="CDD" id="cd15457">
    <property type="entry name" value="NADAR"/>
    <property type="match status" value="1"/>
</dbReference>
<dbReference type="EMBL" id="JRFU01000049">
    <property type="protein sequence ID" value="PWE87292.1"/>
    <property type="molecule type" value="Genomic_DNA"/>
</dbReference>